<evidence type="ECO:0000256" key="2">
    <source>
        <dbReference type="ARBA" id="ARBA00004174"/>
    </source>
</evidence>
<dbReference type="Pfam" id="PF00067">
    <property type="entry name" value="p450"/>
    <property type="match status" value="1"/>
</dbReference>
<evidence type="ECO:0000256" key="17">
    <source>
        <dbReference type="SAM" id="Phobius"/>
    </source>
</evidence>
<comment type="catalytic activity">
    <reaction evidence="14">
        <text>an organic molecule + reduced [NADPH--hemoprotein reductase] + O2 = an alcohol + oxidized [NADPH--hemoprotein reductase] + H2O + H(+)</text>
        <dbReference type="Rhea" id="RHEA:17149"/>
        <dbReference type="Rhea" id="RHEA-COMP:11964"/>
        <dbReference type="Rhea" id="RHEA-COMP:11965"/>
        <dbReference type="ChEBI" id="CHEBI:15377"/>
        <dbReference type="ChEBI" id="CHEBI:15378"/>
        <dbReference type="ChEBI" id="CHEBI:15379"/>
        <dbReference type="ChEBI" id="CHEBI:30879"/>
        <dbReference type="ChEBI" id="CHEBI:57618"/>
        <dbReference type="ChEBI" id="CHEBI:58210"/>
        <dbReference type="ChEBI" id="CHEBI:142491"/>
        <dbReference type="EC" id="1.14.14.1"/>
    </reaction>
</comment>
<dbReference type="AlphaFoldDB" id="A0A6J1MJR1"/>
<dbReference type="InterPro" id="IPR002401">
    <property type="entry name" value="Cyt_P450_E_grp-I"/>
</dbReference>
<dbReference type="InterPro" id="IPR001128">
    <property type="entry name" value="Cyt_P450"/>
</dbReference>
<dbReference type="GO" id="GO:0005506">
    <property type="term" value="F:iron ion binding"/>
    <property type="evidence" value="ECO:0007669"/>
    <property type="project" value="InterPro"/>
</dbReference>
<dbReference type="GO" id="GO:0005789">
    <property type="term" value="C:endoplasmic reticulum membrane"/>
    <property type="evidence" value="ECO:0007669"/>
    <property type="project" value="UniProtKB-SubCell"/>
</dbReference>
<evidence type="ECO:0000256" key="3">
    <source>
        <dbReference type="ARBA" id="ARBA00004406"/>
    </source>
</evidence>
<evidence type="ECO:0000256" key="9">
    <source>
        <dbReference type="ARBA" id="ARBA00022848"/>
    </source>
</evidence>
<dbReference type="KEGG" id="bany:112043444"/>
<evidence type="ECO:0000256" key="4">
    <source>
        <dbReference type="ARBA" id="ARBA00010617"/>
    </source>
</evidence>
<evidence type="ECO:0000256" key="13">
    <source>
        <dbReference type="ARBA" id="ARBA00023136"/>
    </source>
</evidence>
<evidence type="ECO:0000256" key="12">
    <source>
        <dbReference type="ARBA" id="ARBA00023033"/>
    </source>
</evidence>
<keyword evidence="6 15" id="KW-0349">Heme</keyword>
<evidence type="ECO:0000313" key="19">
    <source>
        <dbReference type="RefSeq" id="XP_023934619.2"/>
    </source>
</evidence>
<evidence type="ECO:0000256" key="8">
    <source>
        <dbReference type="ARBA" id="ARBA00022824"/>
    </source>
</evidence>
<comment type="cofactor">
    <cofactor evidence="1 15">
        <name>heme</name>
        <dbReference type="ChEBI" id="CHEBI:30413"/>
    </cofactor>
</comment>
<accession>A0A6J1MJR1</accession>
<evidence type="ECO:0000256" key="10">
    <source>
        <dbReference type="ARBA" id="ARBA00023002"/>
    </source>
</evidence>
<evidence type="ECO:0000256" key="6">
    <source>
        <dbReference type="ARBA" id="ARBA00022617"/>
    </source>
</evidence>
<keyword evidence="17" id="KW-0812">Transmembrane</keyword>
<keyword evidence="10 16" id="KW-0560">Oxidoreductase</keyword>
<dbReference type="PRINTS" id="PR00463">
    <property type="entry name" value="EP450I"/>
</dbReference>
<dbReference type="SUPFAM" id="SSF48264">
    <property type="entry name" value="Cytochrome P450"/>
    <property type="match status" value="1"/>
</dbReference>
<name>A0A6J1MJR1_BICAN</name>
<evidence type="ECO:0000256" key="15">
    <source>
        <dbReference type="PIRSR" id="PIRSR602401-1"/>
    </source>
</evidence>
<dbReference type="OrthoDB" id="2789670at2759"/>
<dbReference type="PANTHER" id="PTHR24292">
    <property type="entry name" value="CYTOCHROME P450"/>
    <property type="match status" value="1"/>
</dbReference>
<dbReference type="GO" id="GO:0020037">
    <property type="term" value="F:heme binding"/>
    <property type="evidence" value="ECO:0007669"/>
    <property type="project" value="InterPro"/>
</dbReference>
<comment type="subcellular location">
    <subcellularLocation>
        <location evidence="3">Endoplasmic reticulum membrane</location>
        <topology evidence="3">Peripheral membrane protein</topology>
    </subcellularLocation>
    <subcellularLocation>
        <location evidence="2">Microsome membrane</location>
        <topology evidence="2">Peripheral membrane protein</topology>
    </subcellularLocation>
</comment>
<dbReference type="PROSITE" id="PS00086">
    <property type="entry name" value="CYTOCHROME_P450"/>
    <property type="match status" value="1"/>
</dbReference>
<dbReference type="Gene3D" id="1.10.630.10">
    <property type="entry name" value="Cytochrome P450"/>
    <property type="match status" value="1"/>
</dbReference>
<evidence type="ECO:0000256" key="11">
    <source>
        <dbReference type="ARBA" id="ARBA00023004"/>
    </source>
</evidence>
<evidence type="ECO:0000256" key="1">
    <source>
        <dbReference type="ARBA" id="ARBA00001971"/>
    </source>
</evidence>
<dbReference type="EC" id="1.14.14.1" evidence="5"/>
<dbReference type="InterPro" id="IPR017972">
    <property type="entry name" value="Cyt_P450_CS"/>
</dbReference>
<keyword evidence="12 16" id="KW-0503">Monooxygenase</keyword>
<reference evidence="19" key="1">
    <citation type="submission" date="2025-08" db="UniProtKB">
        <authorList>
            <consortium name="RefSeq"/>
        </authorList>
    </citation>
    <scope>IDENTIFICATION</scope>
</reference>
<organism evidence="18 19">
    <name type="scientific">Bicyclus anynana</name>
    <name type="common">Squinting bush brown butterfly</name>
    <dbReference type="NCBI Taxonomy" id="110368"/>
    <lineage>
        <taxon>Eukaryota</taxon>
        <taxon>Metazoa</taxon>
        <taxon>Ecdysozoa</taxon>
        <taxon>Arthropoda</taxon>
        <taxon>Hexapoda</taxon>
        <taxon>Insecta</taxon>
        <taxon>Pterygota</taxon>
        <taxon>Neoptera</taxon>
        <taxon>Endopterygota</taxon>
        <taxon>Lepidoptera</taxon>
        <taxon>Glossata</taxon>
        <taxon>Ditrysia</taxon>
        <taxon>Papilionoidea</taxon>
        <taxon>Nymphalidae</taxon>
        <taxon>Satyrinae</taxon>
        <taxon>Satyrini</taxon>
        <taxon>Mycalesina</taxon>
        <taxon>Bicyclus</taxon>
    </lineage>
</organism>
<dbReference type="Proteomes" id="UP001652582">
    <property type="component" value="Chromosome 12"/>
</dbReference>
<dbReference type="PANTHER" id="PTHR24292:SF104">
    <property type="entry name" value="CYTOCHROME P450 308A1-RELATED"/>
    <property type="match status" value="1"/>
</dbReference>
<dbReference type="InterPro" id="IPR050476">
    <property type="entry name" value="Insect_CytP450_Detox"/>
</dbReference>
<keyword evidence="17" id="KW-1133">Transmembrane helix</keyword>
<keyword evidence="9" id="KW-0492">Microsome</keyword>
<comment type="similarity">
    <text evidence="4 16">Belongs to the cytochrome P450 family.</text>
</comment>
<keyword evidence="7 15" id="KW-0479">Metal-binding</keyword>
<dbReference type="GO" id="GO:0016712">
    <property type="term" value="F:oxidoreductase activity, acting on paired donors, with incorporation or reduction of molecular oxygen, reduced flavin or flavoprotein as one donor, and incorporation of one atom of oxygen"/>
    <property type="evidence" value="ECO:0007669"/>
    <property type="project" value="UniProtKB-EC"/>
</dbReference>
<dbReference type="GeneID" id="112043444"/>
<sequence>MFFLYTLVVFVIFGCLVYYHFTRTFKYWQSRNVPGPQPLPFFGNIKNYVLRKSLAAEVLKEIYDEYPNEKVVGIYRMTTPSLLIRDLDLVKTICVKDFDNFDDRGMELSEKGLGTNLFHAESDIWRPLRSLVSPLFTTSKLKTMVQLVNERGDIFVKHIKQITEVKTDQEMYSLARKFTMSCIFACIFGLDVSSDSNLLVEKMSKIDKLSFTRTFAQDLDLLYPGILKRFKSSFYNAELGNFFVNLVRDSMQAKNGIPSDKKDFIDLILEIKNQGNILETTKMEDMVKLIDSAKLTDEVIAAQAFTLYVAGYETSAATVAFMLYELAINPHIQDKLIFELDGVLDRHDGNITYKIINELTYMGKVFNETLRKYPILDIQRRANAEYSIPGTSITIEKGTIVLVPTLAISHDEKYFPDPSKFDPERFSPENESKRHPCAFIPFGTGPRFCIGKLSD</sequence>
<feature type="transmembrane region" description="Helical" evidence="17">
    <location>
        <begin position="6"/>
        <end position="22"/>
    </location>
</feature>
<keyword evidence="18" id="KW-1185">Reference proteome</keyword>
<protein>
    <recommendedName>
        <fullName evidence="5">unspecific monooxygenase</fullName>
        <ecNumber evidence="5">1.14.14.1</ecNumber>
    </recommendedName>
</protein>
<keyword evidence="8" id="KW-0256">Endoplasmic reticulum</keyword>
<keyword evidence="11 15" id="KW-0408">Iron</keyword>
<dbReference type="RefSeq" id="XP_023934619.2">
    <property type="nucleotide sequence ID" value="XM_024078851.2"/>
</dbReference>
<proteinExistence type="inferred from homology"/>
<dbReference type="CDD" id="cd11056">
    <property type="entry name" value="CYP6-like"/>
    <property type="match status" value="1"/>
</dbReference>
<evidence type="ECO:0000256" key="7">
    <source>
        <dbReference type="ARBA" id="ARBA00022723"/>
    </source>
</evidence>
<evidence type="ECO:0000256" key="16">
    <source>
        <dbReference type="RuleBase" id="RU000461"/>
    </source>
</evidence>
<evidence type="ECO:0000256" key="5">
    <source>
        <dbReference type="ARBA" id="ARBA00012109"/>
    </source>
</evidence>
<dbReference type="InterPro" id="IPR036396">
    <property type="entry name" value="Cyt_P450_sf"/>
</dbReference>
<evidence type="ECO:0000313" key="18">
    <source>
        <dbReference type="Proteomes" id="UP001652582"/>
    </source>
</evidence>
<evidence type="ECO:0000256" key="14">
    <source>
        <dbReference type="ARBA" id="ARBA00047827"/>
    </source>
</evidence>
<gene>
    <name evidence="19" type="primary">LOC112043444</name>
</gene>
<keyword evidence="13 17" id="KW-0472">Membrane</keyword>
<dbReference type="PRINTS" id="PR00385">
    <property type="entry name" value="P450"/>
</dbReference>
<feature type="binding site" description="axial binding residue" evidence="15">
    <location>
        <position position="449"/>
    </location>
    <ligand>
        <name>heme</name>
        <dbReference type="ChEBI" id="CHEBI:30413"/>
    </ligand>
    <ligandPart>
        <name>Fe</name>
        <dbReference type="ChEBI" id="CHEBI:18248"/>
    </ligandPart>
</feature>